<feature type="transmembrane region" description="Helical" evidence="6">
    <location>
        <begin position="182"/>
        <end position="202"/>
    </location>
</feature>
<feature type="transmembrane region" description="Helical" evidence="6">
    <location>
        <begin position="141"/>
        <end position="162"/>
    </location>
</feature>
<evidence type="ECO:0000256" key="3">
    <source>
        <dbReference type="ARBA" id="ARBA00022989"/>
    </source>
</evidence>
<feature type="compositionally biased region" description="Polar residues" evidence="5">
    <location>
        <begin position="501"/>
        <end position="510"/>
    </location>
</feature>
<dbReference type="GO" id="GO:0007189">
    <property type="term" value="P:adenylate cyclase-activating G protein-coupled receptor signaling pathway"/>
    <property type="evidence" value="ECO:0007669"/>
    <property type="project" value="TreeGrafter"/>
</dbReference>
<feature type="region of interest" description="Disordered" evidence="5">
    <location>
        <begin position="554"/>
        <end position="583"/>
    </location>
</feature>
<dbReference type="SUPFAM" id="SSF81321">
    <property type="entry name" value="Family A G protein-coupled receptor-like"/>
    <property type="match status" value="1"/>
</dbReference>
<dbReference type="PANTHER" id="PTHR23112">
    <property type="entry name" value="G PROTEIN-COUPLED RECEPTOR 157-RELATED"/>
    <property type="match status" value="1"/>
</dbReference>
<evidence type="ECO:0000256" key="4">
    <source>
        <dbReference type="ARBA" id="ARBA00023136"/>
    </source>
</evidence>
<evidence type="ECO:0000256" key="2">
    <source>
        <dbReference type="ARBA" id="ARBA00022692"/>
    </source>
</evidence>
<comment type="subcellular location">
    <subcellularLocation>
        <location evidence="1">Membrane</location>
        <topology evidence="1">Multi-pass membrane protein</topology>
    </subcellularLocation>
</comment>
<dbReference type="AlphaFoldDB" id="A0A9W7AXC6"/>
<evidence type="ECO:0000256" key="6">
    <source>
        <dbReference type="SAM" id="Phobius"/>
    </source>
</evidence>
<reference evidence="9" key="1">
    <citation type="journal article" date="2023" name="Commun. Biol.">
        <title>Genome analysis of Parmales, the sister group of diatoms, reveals the evolutionary specialization of diatoms from phago-mixotrophs to photoautotrophs.</title>
        <authorList>
            <person name="Ban H."/>
            <person name="Sato S."/>
            <person name="Yoshikawa S."/>
            <person name="Yamada K."/>
            <person name="Nakamura Y."/>
            <person name="Ichinomiya M."/>
            <person name="Sato N."/>
            <person name="Blanc-Mathieu R."/>
            <person name="Endo H."/>
            <person name="Kuwata A."/>
            <person name="Ogata H."/>
        </authorList>
    </citation>
    <scope>NUCLEOTIDE SEQUENCE [LARGE SCALE GENOMIC DNA]</scope>
</reference>
<feature type="region of interest" description="Disordered" evidence="5">
    <location>
        <begin position="321"/>
        <end position="357"/>
    </location>
</feature>
<proteinExistence type="predicted"/>
<dbReference type="GO" id="GO:0004930">
    <property type="term" value="F:G protein-coupled receptor activity"/>
    <property type="evidence" value="ECO:0007669"/>
    <property type="project" value="TreeGrafter"/>
</dbReference>
<feature type="transmembrane region" description="Helical" evidence="6">
    <location>
        <begin position="100"/>
        <end position="120"/>
    </location>
</feature>
<evidence type="ECO:0000256" key="5">
    <source>
        <dbReference type="SAM" id="MobiDB-lite"/>
    </source>
</evidence>
<accession>A0A9W7AXC6</accession>
<feature type="transmembrane region" description="Helical" evidence="6">
    <location>
        <begin position="57"/>
        <end position="80"/>
    </location>
</feature>
<comment type="caution">
    <text evidence="8">The sequence shown here is derived from an EMBL/GenBank/DDBJ whole genome shotgun (WGS) entry which is preliminary data.</text>
</comment>
<dbReference type="Proteomes" id="UP001162640">
    <property type="component" value="Unassembled WGS sequence"/>
</dbReference>
<keyword evidence="4 6" id="KW-0472">Membrane</keyword>
<dbReference type="GO" id="GO:0007166">
    <property type="term" value="P:cell surface receptor signaling pathway"/>
    <property type="evidence" value="ECO:0007669"/>
    <property type="project" value="InterPro"/>
</dbReference>
<evidence type="ECO:0000313" key="8">
    <source>
        <dbReference type="EMBL" id="GMH77700.1"/>
    </source>
</evidence>
<feature type="domain" description="G-protein coupled receptors family 2 profile 2" evidence="7">
    <location>
        <begin position="96"/>
        <end position="303"/>
    </location>
</feature>
<evidence type="ECO:0000259" key="7">
    <source>
        <dbReference type="PROSITE" id="PS50261"/>
    </source>
</evidence>
<dbReference type="GO" id="GO:0005886">
    <property type="term" value="C:plasma membrane"/>
    <property type="evidence" value="ECO:0007669"/>
    <property type="project" value="TreeGrafter"/>
</dbReference>
<feature type="region of interest" description="Disordered" evidence="5">
    <location>
        <begin position="501"/>
        <end position="526"/>
    </location>
</feature>
<feature type="transmembrane region" description="Helical" evidence="6">
    <location>
        <begin position="25"/>
        <end position="45"/>
    </location>
</feature>
<gene>
    <name evidence="8" type="ORF">TL16_g07500</name>
</gene>
<dbReference type="EMBL" id="BLQM01000237">
    <property type="protein sequence ID" value="GMH77700.1"/>
    <property type="molecule type" value="Genomic_DNA"/>
</dbReference>
<evidence type="ECO:0000256" key="1">
    <source>
        <dbReference type="ARBA" id="ARBA00004141"/>
    </source>
</evidence>
<feature type="region of interest" description="Disordered" evidence="5">
    <location>
        <begin position="375"/>
        <end position="394"/>
    </location>
</feature>
<sequence>MIILSPPARLLADKEGSCVDLARGAVTGFTWLSGILVFLLIMVELNRKKFRDFPQNLPLIFATVALCFNLSLGIGPASNFRQINEYETSEFWHDVCHLQSFLYQFCGVATLFWYTALTNLMYKIIAKNERIAELRENQRKYYVAGFIIPVISASIPIAFDAYGPRSGDLECWLDDWHWQFGLMYGWVGLAALFGIYRSWYIIKVLKKTSYKAKRSRQAGAMESKRGHTVMSTLKEHMIRQVFFVFLYVMFAVMNLVYFIWSSIAQNNDPGDIYWDESCVLTMIYAMNTSCIGTYIAMVFGVTKENIKAAKYYYRAWRSGNGSGLGSSAWTESDLTSPMVEPNDMASGGTGGERGDRNQLINTEDLEDGLRENLAKNGANGGLAGPATSLGGTRRASSNVVKTHLGTNIDARLGLIRSPIEDCTSTFDPRAVSGTSVPPLNHPMTAKLEEMRDHYTRNVLAYVLERIEVLALDESIGRRFMEEITTQSHILFDASTMSQKYRQTSRNSRGNSFDDFSPGDSDSESFWDDVELPTEEDLDARLAKAKEKFDEVIDRAASRDGGGMIDDHSSREGSRDFGRGGRGR</sequence>
<name>A0A9W7AXC6_9STRA</name>
<feature type="compositionally biased region" description="Polar residues" evidence="5">
    <location>
        <begin position="325"/>
        <end position="335"/>
    </location>
</feature>
<organism evidence="8 9">
    <name type="scientific">Triparma laevis f. inornata</name>
    <dbReference type="NCBI Taxonomy" id="1714386"/>
    <lineage>
        <taxon>Eukaryota</taxon>
        <taxon>Sar</taxon>
        <taxon>Stramenopiles</taxon>
        <taxon>Ochrophyta</taxon>
        <taxon>Bolidophyceae</taxon>
        <taxon>Parmales</taxon>
        <taxon>Triparmaceae</taxon>
        <taxon>Triparma</taxon>
    </lineage>
</organism>
<dbReference type="PANTHER" id="PTHR23112:SF0">
    <property type="entry name" value="TRANSMEMBRANE PROTEIN 116"/>
    <property type="match status" value="1"/>
</dbReference>
<keyword evidence="3 6" id="KW-1133">Transmembrane helix</keyword>
<protein>
    <recommendedName>
        <fullName evidence="7">G-protein coupled receptors family 2 profile 2 domain-containing protein</fullName>
    </recommendedName>
</protein>
<feature type="transmembrane region" description="Helical" evidence="6">
    <location>
        <begin position="280"/>
        <end position="301"/>
    </location>
</feature>
<dbReference type="Gene3D" id="1.20.1070.10">
    <property type="entry name" value="Rhodopsin 7-helix transmembrane proteins"/>
    <property type="match status" value="1"/>
</dbReference>
<feature type="transmembrane region" description="Helical" evidence="6">
    <location>
        <begin position="241"/>
        <end position="260"/>
    </location>
</feature>
<dbReference type="InterPro" id="IPR017981">
    <property type="entry name" value="GPCR_2-like_7TM"/>
</dbReference>
<dbReference type="PROSITE" id="PS50261">
    <property type="entry name" value="G_PROTEIN_RECEP_F2_4"/>
    <property type="match status" value="1"/>
</dbReference>
<evidence type="ECO:0000313" key="9">
    <source>
        <dbReference type="Proteomes" id="UP001162640"/>
    </source>
</evidence>
<keyword evidence="2 6" id="KW-0812">Transmembrane</keyword>
<feature type="compositionally biased region" description="Basic and acidic residues" evidence="5">
    <location>
        <begin position="564"/>
        <end position="583"/>
    </location>
</feature>